<dbReference type="InterPro" id="IPR012337">
    <property type="entry name" value="RNaseH-like_sf"/>
</dbReference>
<comment type="caution">
    <text evidence="3">The sequence shown here is derived from an EMBL/GenBank/DDBJ whole genome shotgun (WGS) entry which is preliminary data.</text>
</comment>
<accession>A0A8S3UJF6</accession>
<proteinExistence type="predicted"/>
<gene>
    <name evidence="3" type="ORF">MEDL_53586</name>
</gene>
<dbReference type="AlphaFoldDB" id="A0A8S3UJF6"/>
<feature type="compositionally biased region" description="Basic and acidic residues" evidence="1">
    <location>
        <begin position="15"/>
        <end position="29"/>
    </location>
</feature>
<dbReference type="Proteomes" id="UP000683360">
    <property type="component" value="Unassembled WGS sequence"/>
</dbReference>
<feature type="compositionally biased region" description="Polar residues" evidence="1">
    <location>
        <begin position="49"/>
        <end position="60"/>
    </location>
</feature>
<dbReference type="SUPFAM" id="SSF53098">
    <property type="entry name" value="Ribonuclease H-like"/>
    <property type="match status" value="1"/>
</dbReference>
<evidence type="ECO:0000313" key="3">
    <source>
        <dbReference type="EMBL" id="CAG2241339.1"/>
    </source>
</evidence>
<protein>
    <recommendedName>
        <fullName evidence="2">DUF4371 domain-containing protein</fullName>
    </recommendedName>
</protein>
<feature type="domain" description="DUF4371" evidence="2">
    <location>
        <begin position="151"/>
        <end position="366"/>
    </location>
</feature>
<keyword evidence="4" id="KW-1185">Reference proteome</keyword>
<organism evidence="3 4">
    <name type="scientific">Mytilus edulis</name>
    <name type="common">Blue mussel</name>
    <dbReference type="NCBI Taxonomy" id="6550"/>
    <lineage>
        <taxon>Eukaryota</taxon>
        <taxon>Metazoa</taxon>
        <taxon>Spiralia</taxon>
        <taxon>Lophotrochozoa</taxon>
        <taxon>Mollusca</taxon>
        <taxon>Bivalvia</taxon>
        <taxon>Autobranchia</taxon>
        <taxon>Pteriomorphia</taxon>
        <taxon>Mytilida</taxon>
        <taxon>Mytiloidea</taxon>
        <taxon>Mytilidae</taxon>
        <taxon>Mytilinae</taxon>
        <taxon>Mytilus</taxon>
    </lineage>
</organism>
<dbReference type="OrthoDB" id="10029684at2759"/>
<dbReference type="PANTHER" id="PTHR46289">
    <property type="entry name" value="52 KDA REPRESSOR OF THE INHIBITOR OF THE PROTEIN KINASE-LIKE PROTEIN-RELATED"/>
    <property type="match status" value="1"/>
</dbReference>
<name>A0A8S3UJF6_MYTED</name>
<reference evidence="3" key="1">
    <citation type="submission" date="2021-03" db="EMBL/GenBank/DDBJ databases">
        <authorList>
            <person name="Bekaert M."/>
        </authorList>
    </citation>
    <scope>NUCLEOTIDE SEQUENCE</scope>
</reference>
<evidence type="ECO:0000256" key="1">
    <source>
        <dbReference type="SAM" id="MobiDB-lite"/>
    </source>
</evidence>
<dbReference type="EMBL" id="CAJPWZ010002583">
    <property type="protein sequence ID" value="CAG2241339.1"/>
    <property type="molecule type" value="Genomic_DNA"/>
</dbReference>
<evidence type="ECO:0000313" key="4">
    <source>
        <dbReference type="Proteomes" id="UP000683360"/>
    </source>
</evidence>
<evidence type="ECO:0000259" key="2">
    <source>
        <dbReference type="Pfam" id="PF14291"/>
    </source>
</evidence>
<dbReference type="InterPro" id="IPR025398">
    <property type="entry name" value="DUF4371"/>
</dbReference>
<dbReference type="Pfam" id="PF14291">
    <property type="entry name" value="DUF4371"/>
    <property type="match status" value="1"/>
</dbReference>
<dbReference type="InterPro" id="IPR052958">
    <property type="entry name" value="IFN-induced_PKR_regulator"/>
</dbReference>
<dbReference type="PANTHER" id="PTHR46289:SF14">
    <property type="entry name" value="DUF4371 DOMAIN-CONTAINING PROTEIN"/>
    <property type="match status" value="1"/>
</dbReference>
<sequence length="643" mass="73418">MSLQNWLKTGSLKRKKDEKDDHSDTEKLTPDISSPIQNEPDPEIRETPEPSTSKKSTLMSVSSQKGLDPAIFLIENQHSTDEQKLAMLKDADEISNVYPKKGGRRYLPSWESQFPWLRYSCTEDAAYCKFHGLENAVGNKRSTLKSHDDSVDHRNAVEKAENFISVCEGKKPSICSSLSKAYEDKVKKNHDILLSIIDVIIVLGQRNIALRGNWDKISHQEDGNFQFFINWKSNFDTVLKDHLETAHKSMTYLSPQIQNELIQCCELEIRERIVQKCKASGFYSIMADETTDVSVTEQLSLCIRYVDNDTYEVREDFLGFVEPKEVDAEHIANAIVSNLDKWGLPLQKLRGQGYDGASVMSGHVSGVQQRIREQCPDAPFVHCKSHNLNLVVTQSCKDVRQIRNLMSSVGQMTWFLCASHKRKTILNSFTGNTKLVDDMLEGLHIKLLKKGTDVSVKRLCETRWTARVDTVSSLLANYKSVHAALTKIENVSTSDARTNASGYRRYLEDPECIVAVLVAQFVLSILKPLTLFLQKTDCNMVDAFEESKILLELLQEKRTEEIFSELFRRGTVIADAIEIDLMPRRRVGRQVHRENAATASTAEQHWRINLFFPFLDHVISEMQRRFPDEVKNQMLGYYLIPKM</sequence>
<feature type="region of interest" description="Disordered" evidence="1">
    <location>
        <begin position="1"/>
        <end position="60"/>
    </location>
</feature>